<reference evidence="1" key="3">
    <citation type="submission" date="2015-04" db="UniProtKB">
        <authorList>
            <consortium name="EnsemblPlants"/>
        </authorList>
    </citation>
    <scope>IDENTIFICATION</scope>
</reference>
<dbReference type="Gramene" id="LPERR09G00520.1">
    <property type="protein sequence ID" value="LPERR09G00520.1"/>
    <property type="gene ID" value="LPERR09G00520"/>
</dbReference>
<name>A0A0D9XB98_9ORYZ</name>
<organism evidence="1 2">
    <name type="scientific">Leersia perrieri</name>
    <dbReference type="NCBI Taxonomy" id="77586"/>
    <lineage>
        <taxon>Eukaryota</taxon>
        <taxon>Viridiplantae</taxon>
        <taxon>Streptophyta</taxon>
        <taxon>Embryophyta</taxon>
        <taxon>Tracheophyta</taxon>
        <taxon>Spermatophyta</taxon>
        <taxon>Magnoliopsida</taxon>
        <taxon>Liliopsida</taxon>
        <taxon>Poales</taxon>
        <taxon>Poaceae</taxon>
        <taxon>BOP clade</taxon>
        <taxon>Oryzoideae</taxon>
        <taxon>Oryzeae</taxon>
        <taxon>Oryzinae</taxon>
        <taxon>Leersia</taxon>
    </lineage>
</organism>
<proteinExistence type="predicted"/>
<sequence length="105" mass="11681">MARLPSPAIFSFVCSISVPVMGFSLLATQTVVKTGILLNHMPRYQLGEVMLSDLLVFGWKKPSANFPFLEMSLSPTVSACAPVRVSFVAEHQGLPMEKRRRLRNM</sequence>
<reference evidence="1 2" key="1">
    <citation type="submission" date="2012-08" db="EMBL/GenBank/DDBJ databases">
        <title>Oryza genome evolution.</title>
        <authorList>
            <person name="Wing R.A."/>
        </authorList>
    </citation>
    <scope>NUCLEOTIDE SEQUENCE</scope>
</reference>
<dbReference type="AlphaFoldDB" id="A0A0D9XB98"/>
<reference evidence="2" key="2">
    <citation type="submission" date="2013-12" db="EMBL/GenBank/DDBJ databases">
        <authorList>
            <person name="Yu Y."/>
            <person name="Lee S."/>
            <person name="de Baynast K."/>
            <person name="Wissotski M."/>
            <person name="Liu L."/>
            <person name="Talag J."/>
            <person name="Goicoechea J."/>
            <person name="Angelova A."/>
            <person name="Jetty R."/>
            <person name="Kudrna D."/>
            <person name="Golser W."/>
            <person name="Rivera L."/>
            <person name="Zhang J."/>
            <person name="Wing R."/>
        </authorList>
    </citation>
    <scope>NUCLEOTIDE SEQUENCE</scope>
</reference>
<evidence type="ECO:0000313" key="1">
    <source>
        <dbReference type="EnsemblPlants" id="LPERR09G00520.1"/>
    </source>
</evidence>
<accession>A0A0D9XB98</accession>
<dbReference type="Proteomes" id="UP000032180">
    <property type="component" value="Chromosome 9"/>
</dbReference>
<dbReference type="EnsemblPlants" id="LPERR09G00520.1">
    <property type="protein sequence ID" value="LPERR09G00520.1"/>
    <property type="gene ID" value="LPERR09G00520"/>
</dbReference>
<evidence type="ECO:0000313" key="2">
    <source>
        <dbReference type="Proteomes" id="UP000032180"/>
    </source>
</evidence>
<dbReference type="HOGENOM" id="CLU_149612_0_0_1"/>
<protein>
    <submittedName>
        <fullName evidence="1">Uncharacterized protein</fullName>
    </submittedName>
</protein>
<keyword evidence="2" id="KW-1185">Reference proteome</keyword>
<dbReference type="eggNOG" id="ENOG502R7ER">
    <property type="taxonomic scope" value="Eukaryota"/>
</dbReference>